<gene>
    <name evidence="1" type="ORF">D5366_06855</name>
</gene>
<dbReference type="InterPro" id="IPR035959">
    <property type="entry name" value="RutC-like_sf"/>
</dbReference>
<evidence type="ECO:0000313" key="2">
    <source>
        <dbReference type="Proteomes" id="UP000317214"/>
    </source>
</evidence>
<evidence type="ECO:0000313" key="1">
    <source>
        <dbReference type="EMBL" id="QDH24972.1"/>
    </source>
</evidence>
<dbReference type="EMBL" id="CP032485">
    <property type="protein sequence ID" value="QDH24972.1"/>
    <property type="molecule type" value="Genomic_DNA"/>
</dbReference>
<dbReference type="OrthoDB" id="7268522at2"/>
<organism evidence="1 2">
    <name type="scientific">Neokomagataea tanensis</name>
    <dbReference type="NCBI Taxonomy" id="661191"/>
    <lineage>
        <taxon>Bacteria</taxon>
        <taxon>Pseudomonadati</taxon>
        <taxon>Pseudomonadota</taxon>
        <taxon>Alphaproteobacteria</taxon>
        <taxon>Acetobacterales</taxon>
        <taxon>Acetobacteraceae</taxon>
        <taxon>Neokomagataea</taxon>
    </lineage>
</organism>
<dbReference type="RefSeq" id="WP_141492823.1">
    <property type="nucleotide sequence ID" value="NZ_CP032485.1"/>
</dbReference>
<dbReference type="SUPFAM" id="SSF55298">
    <property type="entry name" value="YjgF-like"/>
    <property type="match status" value="1"/>
</dbReference>
<keyword evidence="2" id="KW-1185">Reference proteome</keyword>
<accession>A0A4Y6V4C7</accession>
<protein>
    <submittedName>
        <fullName evidence="1">Endoribonuclease L-PSP</fullName>
    </submittedName>
</protein>
<dbReference type="Gene3D" id="3.30.1330.40">
    <property type="entry name" value="RutC-like"/>
    <property type="match status" value="1"/>
</dbReference>
<proteinExistence type="predicted"/>
<dbReference type="KEGG" id="ntn:D5366_06855"/>
<name>A0A4Y6V4C7_9PROT</name>
<sequence>MPNIALHHSVSLYGNDVSCADFHGLDPEGERPLNLAEECRQALTAISDALGTHNLNLSDTRHLIAMLRAGEEYVHCQNVIETALATTQPAMTLRIVPRFPIPGQRIALSVIASHTA</sequence>
<dbReference type="AlphaFoldDB" id="A0A4Y6V4C7"/>
<reference evidence="1 2" key="1">
    <citation type="submission" date="2018-09" db="EMBL/GenBank/DDBJ databases">
        <title>The complete genome sequence of Neokomagataea tanensis NBRC 106556(T).</title>
        <authorList>
            <person name="Chua K.-O."/>
            <person name="See-Too W.-S."/>
            <person name="Hong K.-W."/>
            <person name="Yin W.-F."/>
            <person name="Chan K.-G."/>
        </authorList>
    </citation>
    <scope>NUCLEOTIDE SEQUENCE [LARGE SCALE GENOMIC DNA]</scope>
    <source>
        <strain evidence="2">AH13 \ NBRC 106556</strain>
    </source>
</reference>
<dbReference type="Proteomes" id="UP000317214">
    <property type="component" value="Chromosome"/>
</dbReference>